<organism evidence="4 5">
    <name type="scientific">Candidatus Obscuribacter phosphatis</name>
    <dbReference type="NCBI Taxonomy" id="1906157"/>
    <lineage>
        <taxon>Bacteria</taxon>
        <taxon>Bacillati</taxon>
        <taxon>Candidatus Melainabacteria</taxon>
        <taxon>Candidatus Obscuribacterales</taxon>
        <taxon>Candidatus Obscuribacteraceae</taxon>
        <taxon>Candidatus Obscuribacter</taxon>
    </lineage>
</organism>
<keyword evidence="1" id="KW-0479">Metal-binding</keyword>
<dbReference type="GO" id="GO:0051536">
    <property type="term" value="F:iron-sulfur cluster binding"/>
    <property type="evidence" value="ECO:0007669"/>
    <property type="project" value="UniProtKB-KW"/>
</dbReference>
<dbReference type="InterPro" id="IPR036249">
    <property type="entry name" value="Thioredoxin-like_sf"/>
</dbReference>
<dbReference type="SUPFAM" id="SSF52833">
    <property type="entry name" value="Thioredoxin-like"/>
    <property type="match status" value="1"/>
</dbReference>
<dbReference type="Pfam" id="PF01257">
    <property type="entry name" value="2Fe-2S_thioredx"/>
    <property type="match status" value="1"/>
</dbReference>
<keyword evidence="2" id="KW-0408">Iron</keyword>
<dbReference type="InterPro" id="IPR002023">
    <property type="entry name" value="NuoE-like"/>
</dbReference>
<evidence type="ECO:0000256" key="1">
    <source>
        <dbReference type="ARBA" id="ARBA00022723"/>
    </source>
</evidence>
<dbReference type="Gene3D" id="3.40.30.10">
    <property type="entry name" value="Glutaredoxin"/>
    <property type="match status" value="1"/>
</dbReference>
<dbReference type="Proteomes" id="UP000664277">
    <property type="component" value="Unassembled WGS sequence"/>
</dbReference>
<dbReference type="GO" id="GO:0016491">
    <property type="term" value="F:oxidoreductase activity"/>
    <property type="evidence" value="ECO:0007669"/>
    <property type="project" value="InterPro"/>
</dbReference>
<sequence>MPHSSFSKNHKPGGKCKKKERTRLLVCTEGKHCSRLDSEDVLKVLRKTIEKCELDNILKVKKSDCLGLCKHGPVVSVESHGVCYGGVTEADCKDIIERHVEKSKPIKRLHIHKKGKKRK</sequence>
<name>A0A8J7P9C0_9BACT</name>
<gene>
    <name evidence="4" type="ORF">J0M35_20645</name>
</gene>
<protein>
    <submittedName>
        <fullName evidence="4">(2Fe-2S) ferredoxin domain-containing protein</fullName>
    </submittedName>
</protein>
<dbReference type="AlphaFoldDB" id="A0A8J7P9C0"/>
<reference evidence="4" key="1">
    <citation type="submission" date="2021-02" db="EMBL/GenBank/DDBJ databases">
        <title>Genome-Resolved Metagenomics of a Microbial Community Performing Photosynthetic Biological Nutrient Removal.</title>
        <authorList>
            <person name="Mcdaniel E.A."/>
        </authorList>
    </citation>
    <scope>NUCLEOTIDE SEQUENCE</scope>
    <source>
        <strain evidence="4">UWPOB_OBS1</strain>
    </source>
</reference>
<accession>A0A8J7P9C0</accession>
<evidence type="ECO:0000313" key="4">
    <source>
        <dbReference type="EMBL" id="MBN8662789.1"/>
    </source>
</evidence>
<evidence type="ECO:0000256" key="2">
    <source>
        <dbReference type="ARBA" id="ARBA00023004"/>
    </source>
</evidence>
<evidence type="ECO:0000313" key="5">
    <source>
        <dbReference type="Proteomes" id="UP000664277"/>
    </source>
</evidence>
<dbReference type="PANTHER" id="PTHR43578">
    <property type="entry name" value="NADH-QUINONE OXIDOREDUCTASE SUBUNIT F"/>
    <property type="match status" value="1"/>
</dbReference>
<comment type="caution">
    <text evidence="4">The sequence shown here is derived from an EMBL/GenBank/DDBJ whole genome shotgun (WGS) entry which is preliminary data.</text>
</comment>
<proteinExistence type="predicted"/>
<dbReference type="PANTHER" id="PTHR43578:SF3">
    <property type="entry name" value="NADH-QUINONE OXIDOREDUCTASE SUBUNIT F"/>
    <property type="match status" value="1"/>
</dbReference>
<dbReference type="PROSITE" id="PS01099">
    <property type="entry name" value="COMPLEX1_24K"/>
    <property type="match status" value="1"/>
</dbReference>
<evidence type="ECO:0000256" key="3">
    <source>
        <dbReference type="ARBA" id="ARBA00023014"/>
    </source>
</evidence>
<dbReference type="CDD" id="cd02980">
    <property type="entry name" value="TRX_Fd_family"/>
    <property type="match status" value="1"/>
</dbReference>
<dbReference type="EMBL" id="JAFLCK010000054">
    <property type="protein sequence ID" value="MBN8662789.1"/>
    <property type="molecule type" value="Genomic_DNA"/>
</dbReference>
<keyword evidence="3" id="KW-0411">Iron-sulfur</keyword>
<dbReference type="GO" id="GO:0046872">
    <property type="term" value="F:metal ion binding"/>
    <property type="evidence" value="ECO:0007669"/>
    <property type="project" value="UniProtKB-KW"/>
</dbReference>